<sequence>MNKNTITLRTLLVILSLGGILMTSVLLLGSLWFFQKANIEDRLLDSNIAYARKLSDTTDRYLFTAQRELAFSAGLIKDFSNVQQLRQEADRLRLQSGFFNSVLVVKPDAVVAAASPESLGLVGDTLNSPASRQALASRKPFISRPFTSAAGNYIIFISQPVFSLAGDYLGYVGGSIYLKKQGMLSDILSLHFFTRGADISIVSNEGSIIFSHDPEKVGRVLDISPELKRQLGLSESGKYLLTSDGQEYLLGYASLHRTDWNIFVYSTADDATSILLNTARKAVWFILLIVILVGCLVILFAARISSPLEKLAQSINTPDSGATLRALPQINAWYTEAVRLREAVYHHLQMMINQVSSLTDETRTDPLTGLLNRRGFTTFIRQHARTHSHCAIAVDIDHFKKINDRLGHDAGDAVLISLAGLLRSACRSSDIVSRSGGEEFVIFLPDTQLPDAAATAERIRHLVETSVFPYAGQITVSAGVAALIDVQGSSTEGLFRQADMALYEAKGAGRNIVIISTPEGMIVNASDSQ</sequence>
<feature type="transmembrane region" description="Helical" evidence="5">
    <location>
        <begin position="12"/>
        <end position="34"/>
    </location>
</feature>
<dbReference type="PROSITE" id="PS50887">
    <property type="entry name" value="GGDEF"/>
    <property type="match status" value="1"/>
</dbReference>
<dbReference type="Proteomes" id="UP000008793">
    <property type="component" value="Plasmid pEB170"/>
</dbReference>
<dbReference type="KEGG" id="ebi:EbC_pEb17200440"/>
<comment type="pathway">
    <text evidence="2">Purine metabolism; 3',5'-cyclic di-GMP biosynthesis.</text>
</comment>
<dbReference type="PANTHER" id="PTHR45138:SF9">
    <property type="entry name" value="DIGUANYLATE CYCLASE DGCM-RELATED"/>
    <property type="match status" value="1"/>
</dbReference>
<evidence type="ECO:0000256" key="5">
    <source>
        <dbReference type="SAM" id="Phobius"/>
    </source>
</evidence>
<dbReference type="SUPFAM" id="SSF55073">
    <property type="entry name" value="Nucleotide cyclase"/>
    <property type="match status" value="1"/>
</dbReference>
<keyword evidence="8" id="KW-1185">Reference proteome</keyword>
<proteinExistence type="predicted"/>
<dbReference type="Pfam" id="PF00990">
    <property type="entry name" value="GGDEF"/>
    <property type="match status" value="1"/>
</dbReference>
<gene>
    <name evidence="7" type="ordered locus">EbC_pEb17200440</name>
</gene>
<dbReference type="AlphaFoldDB" id="D8MJP9"/>
<evidence type="ECO:0000256" key="4">
    <source>
        <dbReference type="ARBA" id="ARBA00034247"/>
    </source>
</evidence>
<keyword evidence="5" id="KW-1133">Transmembrane helix</keyword>
<dbReference type="InterPro" id="IPR029787">
    <property type="entry name" value="Nucleotide_cyclase"/>
</dbReference>
<dbReference type="HOGENOM" id="CLU_000445_134_6_6"/>
<dbReference type="CDD" id="cd18773">
    <property type="entry name" value="PDC1_HK_sensor"/>
    <property type="match status" value="1"/>
</dbReference>
<evidence type="ECO:0000313" key="8">
    <source>
        <dbReference type="Proteomes" id="UP000008793"/>
    </source>
</evidence>
<feature type="domain" description="GGDEF" evidence="6">
    <location>
        <begin position="387"/>
        <end position="518"/>
    </location>
</feature>
<feature type="transmembrane region" description="Helical" evidence="5">
    <location>
        <begin position="282"/>
        <end position="302"/>
    </location>
</feature>
<dbReference type="Gene3D" id="3.30.450.20">
    <property type="entry name" value="PAS domain"/>
    <property type="match status" value="1"/>
</dbReference>
<dbReference type="RefSeq" id="WP_013199864.1">
    <property type="nucleotide sequence ID" value="NC_014305.1"/>
</dbReference>
<dbReference type="GO" id="GO:0052621">
    <property type="term" value="F:diguanylate cyclase activity"/>
    <property type="evidence" value="ECO:0007669"/>
    <property type="project" value="UniProtKB-EC"/>
</dbReference>
<protein>
    <recommendedName>
        <fullName evidence="3">diguanylate cyclase</fullName>
        <ecNumber evidence="3">2.7.7.65</ecNumber>
    </recommendedName>
</protein>
<dbReference type="SMART" id="SM00267">
    <property type="entry name" value="GGDEF"/>
    <property type="match status" value="1"/>
</dbReference>
<evidence type="ECO:0000256" key="3">
    <source>
        <dbReference type="ARBA" id="ARBA00012528"/>
    </source>
</evidence>
<comment type="cofactor">
    <cofactor evidence="1">
        <name>Mg(2+)</name>
        <dbReference type="ChEBI" id="CHEBI:18420"/>
    </cofactor>
</comment>
<dbReference type="InterPro" id="IPR050469">
    <property type="entry name" value="Diguanylate_Cyclase"/>
</dbReference>
<comment type="catalytic activity">
    <reaction evidence="4">
        <text>2 GTP = 3',3'-c-di-GMP + 2 diphosphate</text>
        <dbReference type="Rhea" id="RHEA:24898"/>
        <dbReference type="ChEBI" id="CHEBI:33019"/>
        <dbReference type="ChEBI" id="CHEBI:37565"/>
        <dbReference type="ChEBI" id="CHEBI:58805"/>
        <dbReference type="EC" id="2.7.7.65"/>
    </reaction>
</comment>
<evidence type="ECO:0000313" key="7">
    <source>
        <dbReference type="EMBL" id="CAX53497.1"/>
    </source>
</evidence>
<reference evidence="7 8" key="1">
    <citation type="journal article" date="2010" name="BMC Genomics">
        <title>Genome comparison of the epiphytic bacteria Erwinia billingiae and E. tasmaniensis with the pear pathogen E. pyrifoliae.</title>
        <authorList>
            <person name="Kube M."/>
            <person name="Migdoll A.M."/>
            <person name="Gehring I."/>
            <person name="Heitmann K."/>
            <person name="Mayer Y."/>
            <person name="Kuhl H."/>
            <person name="Knaust F."/>
            <person name="Geider K."/>
            <person name="Reinhardt R."/>
        </authorList>
    </citation>
    <scope>NUCLEOTIDE SEQUENCE [LARGE SCALE GENOMIC DNA]</scope>
    <source>
        <strain evidence="7 8">Eb661</strain>
        <plasmid evidence="7">pEB170</plasmid>
    </source>
</reference>
<accession>D8MJP9</accession>
<keyword evidence="5" id="KW-0472">Membrane</keyword>
<geneLocation type="plasmid" evidence="7 8">
    <name>pEB170</name>
</geneLocation>
<evidence type="ECO:0000256" key="2">
    <source>
        <dbReference type="ARBA" id="ARBA00004665"/>
    </source>
</evidence>
<evidence type="ECO:0000259" key="6">
    <source>
        <dbReference type="PROSITE" id="PS50887"/>
    </source>
</evidence>
<dbReference type="FunFam" id="3.30.70.270:FF:000001">
    <property type="entry name" value="Diguanylate cyclase domain protein"/>
    <property type="match status" value="1"/>
</dbReference>
<dbReference type="InterPro" id="IPR000160">
    <property type="entry name" value="GGDEF_dom"/>
</dbReference>
<name>D8MJP9_ERWBE</name>
<dbReference type="EC" id="2.7.7.65" evidence="3"/>
<evidence type="ECO:0000256" key="1">
    <source>
        <dbReference type="ARBA" id="ARBA00001946"/>
    </source>
</evidence>
<dbReference type="PANTHER" id="PTHR45138">
    <property type="entry name" value="REGULATORY COMPONENTS OF SENSORY TRANSDUCTION SYSTEM"/>
    <property type="match status" value="1"/>
</dbReference>
<dbReference type="SUPFAM" id="SSF103190">
    <property type="entry name" value="Sensory domain-like"/>
    <property type="match status" value="1"/>
</dbReference>
<dbReference type="InterPro" id="IPR043128">
    <property type="entry name" value="Rev_trsase/Diguanyl_cyclase"/>
</dbReference>
<keyword evidence="5" id="KW-0812">Transmembrane</keyword>
<dbReference type="GeneID" id="90509852"/>
<dbReference type="EMBL" id="FP236830">
    <property type="protein sequence ID" value="CAX53497.1"/>
    <property type="molecule type" value="Genomic_DNA"/>
</dbReference>
<organism evidence="8">
    <name type="scientific">Erwinia billingiae (strain Eb661)</name>
    <dbReference type="NCBI Taxonomy" id="634500"/>
    <lineage>
        <taxon>Bacteria</taxon>
        <taxon>Pseudomonadati</taxon>
        <taxon>Pseudomonadota</taxon>
        <taxon>Gammaproteobacteria</taxon>
        <taxon>Enterobacterales</taxon>
        <taxon>Erwiniaceae</taxon>
        <taxon>Erwinia</taxon>
    </lineage>
</organism>
<dbReference type="CDD" id="cd01949">
    <property type="entry name" value="GGDEF"/>
    <property type="match status" value="1"/>
</dbReference>
<dbReference type="Gene3D" id="3.30.70.270">
    <property type="match status" value="1"/>
</dbReference>
<dbReference type="InterPro" id="IPR029151">
    <property type="entry name" value="Sensor-like_sf"/>
</dbReference>
<keyword evidence="7" id="KW-0614">Plasmid</keyword>
<dbReference type="NCBIfam" id="TIGR00254">
    <property type="entry name" value="GGDEF"/>
    <property type="match status" value="1"/>
</dbReference>